<gene>
    <name evidence="4" type="ORF">HEB94_009167</name>
</gene>
<evidence type="ECO:0000256" key="1">
    <source>
        <dbReference type="SAM" id="MobiDB-lite"/>
    </source>
</evidence>
<dbReference type="EMBL" id="JADBEM010000001">
    <property type="protein sequence ID" value="MBE1612319.1"/>
    <property type="molecule type" value="Genomic_DNA"/>
</dbReference>
<evidence type="ECO:0000313" key="4">
    <source>
        <dbReference type="EMBL" id="MBE1612319.1"/>
    </source>
</evidence>
<keyword evidence="2" id="KW-0812">Transmembrane</keyword>
<comment type="caution">
    <text evidence="4">The sequence shown here is derived from an EMBL/GenBank/DDBJ whole genome shotgun (WGS) entry which is preliminary data.</text>
</comment>
<feature type="region of interest" description="Disordered" evidence="1">
    <location>
        <begin position="38"/>
        <end position="70"/>
    </location>
</feature>
<keyword evidence="5" id="KW-1185">Reference proteome</keyword>
<keyword evidence="2" id="KW-0472">Membrane</keyword>
<protein>
    <recommendedName>
        <fullName evidence="3">Protein-glutamine gamma-glutamyltransferase-like C-terminal domain-containing protein</fullName>
    </recommendedName>
</protein>
<proteinExistence type="predicted"/>
<evidence type="ECO:0000313" key="5">
    <source>
        <dbReference type="Proteomes" id="UP000638648"/>
    </source>
</evidence>
<feature type="compositionally biased region" description="Low complexity" evidence="1">
    <location>
        <begin position="235"/>
        <end position="244"/>
    </location>
</feature>
<feature type="region of interest" description="Disordered" evidence="1">
    <location>
        <begin position="235"/>
        <end position="267"/>
    </location>
</feature>
<dbReference type="RefSeq" id="WP_192755390.1">
    <property type="nucleotide sequence ID" value="NZ_BAABJL010000005.1"/>
</dbReference>
<name>A0A927REL7_9ACTN</name>
<dbReference type="AlphaFoldDB" id="A0A927REL7"/>
<sequence>MRDVGQVVRRFGPVIAVVALLGLILVVAGMSGPDVTGVPLPGGSARPAGPPPPPPTMPPGPMPTPTIATPPQSLDVPGWLAVIPVVGAVILLAGLVGLVVYLVRLWLRHRRPRQVLAVETSELPEPEEVAAPIRAAVEAGIEELDDDAVDPRRAVIACWLRLEAAAAAAGTPREVSDTPGDLVARMLATHQVSPSVLRRCAELYRQARYAPAQVEESMRTQARAALGRLRAELAAAAESEAAAESPLEDRGPSTTESPLTTGEDARR</sequence>
<evidence type="ECO:0000256" key="2">
    <source>
        <dbReference type="SAM" id="Phobius"/>
    </source>
</evidence>
<feature type="domain" description="Protein-glutamine gamma-glutamyltransferase-like C-terminal" evidence="3">
    <location>
        <begin position="158"/>
        <end position="226"/>
    </location>
</feature>
<feature type="transmembrane region" description="Helical" evidence="2">
    <location>
        <begin position="79"/>
        <end position="103"/>
    </location>
</feature>
<organism evidence="4 5">
    <name type="scientific">Actinopolymorpha pittospori</name>
    <dbReference type="NCBI Taxonomy" id="648752"/>
    <lineage>
        <taxon>Bacteria</taxon>
        <taxon>Bacillati</taxon>
        <taxon>Actinomycetota</taxon>
        <taxon>Actinomycetes</taxon>
        <taxon>Propionibacteriales</taxon>
        <taxon>Actinopolymorphaceae</taxon>
        <taxon>Actinopolymorpha</taxon>
    </lineage>
</organism>
<feature type="transmembrane region" description="Helical" evidence="2">
    <location>
        <begin position="12"/>
        <end position="31"/>
    </location>
</feature>
<reference evidence="4" key="1">
    <citation type="submission" date="2020-10" db="EMBL/GenBank/DDBJ databases">
        <title>Sequencing the genomes of 1000 actinobacteria strains.</title>
        <authorList>
            <person name="Klenk H.-P."/>
        </authorList>
    </citation>
    <scope>NUCLEOTIDE SEQUENCE</scope>
    <source>
        <strain evidence="4">DSM 45354</strain>
    </source>
</reference>
<keyword evidence="2" id="KW-1133">Transmembrane helix</keyword>
<dbReference type="InterPro" id="IPR025403">
    <property type="entry name" value="TgpA-like_C"/>
</dbReference>
<dbReference type="Pfam" id="PF13559">
    <property type="entry name" value="DUF4129"/>
    <property type="match status" value="1"/>
</dbReference>
<dbReference type="Proteomes" id="UP000638648">
    <property type="component" value="Unassembled WGS sequence"/>
</dbReference>
<feature type="compositionally biased region" description="Pro residues" evidence="1">
    <location>
        <begin position="48"/>
        <end position="64"/>
    </location>
</feature>
<evidence type="ECO:0000259" key="3">
    <source>
        <dbReference type="Pfam" id="PF13559"/>
    </source>
</evidence>
<accession>A0A927REL7</accession>